<name>A0A7L4ZIL7_9FLAO</name>
<dbReference type="KEGG" id="kan:IMCC3317_11120"/>
<accession>A0A7L4ZIL7</accession>
<dbReference type="AlphaFoldDB" id="A0A7L4ZIL7"/>
<dbReference type="Proteomes" id="UP000464657">
    <property type="component" value="Chromosome"/>
</dbReference>
<gene>
    <name evidence="2" type="ORF">IMCC3317_11120</name>
</gene>
<protein>
    <submittedName>
        <fullName evidence="2">Uncharacterized protein</fullName>
    </submittedName>
</protein>
<dbReference type="EMBL" id="CP019288">
    <property type="protein sequence ID" value="QHI35764.1"/>
    <property type="molecule type" value="Genomic_DNA"/>
</dbReference>
<feature type="transmembrane region" description="Helical" evidence="1">
    <location>
        <begin position="12"/>
        <end position="35"/>
    </location>
</feature>
<evidence type="ECO:0000256" key="1">
    <source>
        <dbReference type="SAM" id="Phobius"/>
    </source>
</evidence>
<proteinExistence type="predicted"/>
<keyword evidence="1" id="KW-1133">Transmembrane helix</keyword>
<keyword evidence="1" id="KW-0472">Membrane</keyword>
<reference evidence="2 3" key="1">
    <citation type="journal article" date="2013" name="Int. J. Syst. Evol. Microbiol.">
        <title>Kordia antarctica sp. nov., isolated from Antarctic seawater.</title>
        <authorList>
            <person name="Baek K."/>
            <person name="Choi A."/>
            <person name="Kang I."/>
            <person name="Lee K."/>
            <person name="Cho J.C."/>
        </authorList>
    </citation>
    <scope>NUCLEOTIDE SEQUENCE [LARGE SCALE GENOMIC DNA]</scope>
    <source>
        <strain evidence="2 3">IMCC3317</strain>
    </source>
</reference>
<keyword evidence="1" id="KW-0812">Transmembrane</keyword>
<dbReference type="RefSeq" id="WP_160128489.1">
    <property type="nucleotide sequence ID" value="NZ_CP019288.1"/>
</dbReference>
<sequence length="58" mass="6663">MENSIEAFSIIIVIYQIFAIAFIITAIVLGIKLVLKLLKLMDSQTNLNNERLEKLRNE</sequence>
<evidence type="ECO:0000313" key="2">
    <source>
        <dbReference type="EMBL" id="QHI35764.1"/>
    </source>
</evidence>
<keyword evidence="3" id="KW-1185">Reference proteome</keyword>
<evidence type="ECO:0000313" key="3">
    <source>
        <dbReference type="Proteomes" id="UP000464657"/>
    </source>
</evidence>
<organism evidence="2 3">
    <name type="scientific">Kordia antarctica</name>
    <dbReference type="NCBI Taxonomy" id="1218801"/>
    <lineage>
        <taxon>Bacteria</taxon>
        <taxon>Pseudomonadati</taxon>
        <taxon>Bacteroidota</taxon>
        <taxon>Flavobacteriia</taxon>
        <taxon>Flavobacteriales</taxon>
        <taxon>Flavobacteriaceae</taxon>
        <taxon>Kordia</taxon>
    </lineage>
</organism>